<comment type="caution">
    <text evidence="2">The sequence shown here is derived from an EMBL/GenBank/DDBJ whole genome shotgun (WGS) entry which is preliminary data.</text>
</comment>
<dbReference type="InterPro" id="IPR007034">
    <property type="entry name" value="BMS1_TSR1_C"/>
</dbReference>
<reference evidence="2" key="1">
    <citation type="submission" date="2022-03" db="EMBL/GenBank/DDBJ databases">
        <title>A functionally conserved STORR gene fusion in Papaver species that diverged 16.8 million years ago.</title>
        <authorList>
            <person name="Catania T."/>
        </authorList>
    </citation>
    <scope>NUCLEOTIDE SEQUENCE</scope>
    <source>
        <strain evidence="2">S-191538</strain>
    </source>
</reference>
<dbReference type="GO" id="GO:0000479">
    <property type="term" value="P:endonucleolytic cleavage of tricistronic rRNA transcript (SSU-rRNA, 5.8S rRNA, LSU-rRNA)"/>
    <property type="evidence" value="ECO:0007669"/>
    <property type="project" value="TreeGrafter"/>
</dbReference>
<dbReference type="GO" id="GO:0003924">
    <property type="term" value="F:GTPase activity"/>
    <property type="evidence" value="ECO:0007669"/>
    <property type="project" value="TreeGrafter"/>
</dbReference>
<evidence type="ECO:0000313" key="2">
    <source>
        <dbReference type="EMBL" id="MCL7040605.1"/>
    </source>
</evidence>
<dbReference type="InterPro" id="IPR039761">
    <property type="entry name" value="Bms1/Tsr1"/>
</dbReference>
<dbReference type="EMBL" id="JAJJMA010214497">
    <property type="protein sequence ID" value="MCL7040605.1"/>
    <property type="molecule type" value="Genomic_DNA"/>
</dbReference>
<evidence type="ECO:0000313" key="3">
    <source>
        <dbReference type="Proteomes" id="UP001177140"/>
    </source>
</evidence>
<protein>
    <recommendedName>
        <fullName evidence="1">Ribosome biogenesis protein BMS1/TSR1 C-terminal domain-containing protein</fullName>
    </recommendedName>
</protein>
<evidence type="ECO:0000259" key="1">
    <source>
        <dbReference type="SMART" id="SM01362"/>
    </source>
</evidence>
<dbReference type="Pfam" id="PF04950">
    <property type="entry name" value="RIBIOP_C"/>
    <property type="match status" value="1"/>
</dbReference>
<dbReference type="Proteomes" id="UP001177140">
    <property type="component" value="Unassembled WGS sequence"/>
</dbReference>
<proteinExistence type="predicted"/>
<dbReference type="GO" id="GO:0000462">
    <property type="term" value="P:maturation of SSU-rRNA from tricistronic rRNA transcript (SSU-rRNA, 5.8S rRNA, LSU-rRNA)"/>
    <property type="evidence" value="ECO:0007669"/>
    <property type="project" value="TreeGrafter"/>
</dbReference>
<dbReference type="PANTHER" id="PTHR12858:SF2">
    <property type="entry name" value="RIBOSOME BIOGENESIS PROTEIN BMS1 HOMOLOG"/>
    <property type="match status" value="1"/>
</dbReference>
<name>A0AA42ATW5_PAPNU</name>
<gene>
    <name evidence="2" type="ORF">MKW94_017090</name>
</gene>
<dbReference type="GO" id="GO:0034511">
    <property type="term" value="F:U3 snoRNA binding"/>
    <property type="evidence" value="ECO:0007669"/>
    <property type="project" value="TreeGrafter"/>
</dbReference>
<accession>A0AA42ATW5</accession>
<keyword evidence="3" id="KW-1185">Reference proteome</keyword>
<sequence length="237" mass="27282">ARLKRHRWWHKKVLKTRDPITVSIGWRRYQTIPIYAIEDSNGRHRMLKYTPEHMHCLATFWGPLAPPNTGVVAVQSAAFRITATAVVLEFNHAMRIVKKIKLVGTPFKIYKKTAFIKGMFTSNLEIAKFEGATIRTVSGIRGQVKKAAKEELGNKPRRKGGQAREGIARCTFEDKILKSDIVFLRAWTQVEVPRFFNPLMTALQPRDCIEQCRMKTEAELRREHNLPAPVNKDSLYK</sequence>
<feature type="non-terminal residue" evidence="2">
    <location>
        <position position="237"/>
    </location>
</feature>
<feature type="domain" description="Ribosome biogenesis protein BMS1/TSR1 C-terminal" evidence="1">
    <location>
        <begin position="1"/>
        <end position="190"/>
    </location>
</feature>
<dbReference type="SMART" id="SM01362">
    <property type="entry name" value="DUF663"/>
    <property type="match status" value="1"/>
</dbReference>
<organism evidence="2 3">
    <name type="scientific">Papaver nudicaule</name>
    <name type="common">Iceland poppy</name>
    <dbReference type="NCBI Taxonomy" id="74823"/>
    <lineage>
        <taxon>Eukaryota</taxon>
        <taxon>Viridiplantae</taxon>
        <taxon>Streptophyta</taxon>
        <taxon>Embryophyta</taxon>
        <taxon>Tracheophyta</taxon>
        <taxon>Spermatophyta</taxon>
        <taxon>Magnoliopsida</taxon>
        <taxon>Ranunculales</taxon>
        <taxon>Papaveraceae</taxon>
        <taxon>Papaveroideae</taxon>
        <taxon>Papaver</taxon>
    </lineage>
</organism>
<dbReference type="PANTHER" id="PTHR12858">
    <property type="entry name" value="RIBOSOME BIOGENESIS PROTEIN"/>
    <property type="match status" value="1"/>
</dbReference>
<feature type="non-terminal residue" evidence="2">
    <location>
        <position position="1"/>
    </location>
</feature>
<dbReference type="GO" id="GO:0005525">
    <property type="term" value="F:GTP binding"/>
    <property type="evidence" value="ECO:0007669"/>
    <property type="project" value="TreeGrafter"/>
</dbReference>
<dbReference type="GO" id="GO:0030686">
    <property type="term" value="C:90S preribosome"/>
    <property type="evidence" value="ECO:0007669"/>
    <property type="project" value="TreeGrafter"/>
</dbReference>
<dbReference type="AlphaFoldDB" id="A0AA42ATW5"/>